<evidence type="ECO:0000256" key="8">
    <source>
        <dbReference type="ARBA" id="ARBA00022692"/>
    </source>
</evidence>
<dbReference type="Pfam" id="PF12359">
    <property type="entry name" value="DUF3645"/>
    <property type="match status" value="1"/>
</dbReference>
<evidence type="ECO:0000256" key="9">
    <source>
        <dbReference type="ARBA" id="ARBA00022786"/>
    </source>
</evidence>
<dbReference type="InterPro" id="IPR022099">
    <property type="entry name" value="DUF3638"/>
</dbReference>
<evidence type="ECO:0000256" key="16">
    <source>
        <dbReference type="SAM" id="MobiDB-lite"/>
    </source>
</evidence>
<keyword evidence="13" id="KW-1133">Transmembrane helix</keyword>
<dbReference type="GO" id="GO:0070530">
    <property type="term" value="F:K63-linked polyubiquitin modification-dependent protein binding"/>
    <property type="evidence" value="ECO:0007669"/>
    <property type="project" value="TreeGrafter"/>
</dbReference>
<dbReference type="Pfam" id="PF01762">
    <property type="entry name" value="Galactosyl_T"/>
    <property type="match status" value="1"/>
</dbReference>
<dbReference type="PANTHER" id="PTHR13367:SF28">
    <property type="entry name" value="UBIQUITIN THIOESTERASE ZRANB1"/>
    <property type="match status" value="1"/>
</dbReference>
<evidence type="ECO:0000256" key="1">
    <source>
        <dbReference type="ARBA" id="ARBA00000707"/>
    </source>
</evidence>
<evidence type="ECO:0000256" key="10">
    <source>
        <dbReference type="ARBA" id="ARBA00022801"/>
    </source>
</evidence>
<dbReference type="GO" id="GO:0005634">
    <property type="term" value="C:nucleus"/>
    <property type="evidence" value="ECO:0007669"/>
    <property type="project" value="TreeGrafter"/>
</dbReference>
<keyword evidence="6" id="KW-0328">Glycosyltransferase</keyword>
<evidence type="ECO:0000256" key="7">
    <source>
        <dbReference type="ARBA" id="ARBA00022679"/>
    </source>
</evidence>
<dbReference type="GO" id="GO:0004843">
    <property type="term" value="F:cysteine-type deubiquitinase activity"/>
    <property type="evidence" value="ECO:0007669"/>
    <property type="project" value="UniProtKB-EC"/>
</dbReference>
<dbReference type="GO" id="GO:0016758">
    <property type="term" value="F:hexosyltransferase activity"/>
    <property type="evidence" value="ECO:0007669"/>
    <property type="project" value="InterPro"/>
</dbReference>
<dbReference type="PANTHER" id="PTHR13367">
    <property type="entry name" value="UBIQUITIN THIOESTERASE"/>
    <property type="match status" value="1"/>
</dbReference>
<feature type="compositionally biased region" description="Acidic residues" evidence="16">
    <location>
        <begin position="2017"/>
        <end position="2039"/>
    </location>
</feature>
<keyword evidence="11" id="KW-0788">Thiol protease</keyword>
<evidence type="ECO:0000256" key="14">
    <source>
        <dbReference type="ARBA" id="ARBA00023034"/>
    </source>
</evidence>
<evidence type="ECO:0000256" key="13">
    <source>
        <dbReference type="ARBA" id="ARBA00022989"/>
    </source>
</evidence>
<comment type="caution">
    <text evidence="19">The sequence shown here is derived from an EMBL/GenBank/DDBJ whole genome shotgun (WGS) entry which is preliminary data.</text>
</comment>
<keyword evidence="10" id="KW-0378">Hydrolase</keyword>
<name>A0AA36HVW1_9DINO</name>
<evidence type="ECO:0000313" key="19">
    <source>
        <dbReference type="EMBL" id="CAJ1376298.1"/>
    </source>
</evidence>
<comment type="catalytic activity">
    <reaction evidence="1">
        <text>Thiol-dependent hydrolysis of ester, thioester, amide, peptide and isopeptide bonds formed by the C-terminal Gly of ubiquitin (a 76-residue protein attached to proteins as an intracellular targeting signal).</text>
        <dbReference type="EC" id="3.4.19.12"/>
    </reaction>
</comment>
<comment type="similarity">
    <text evidence="3">Belongs to the glycosyltransferase 31 family.</text>
</comment>
<keyword evidence="5" id="KW-0645">Protease</keyword>
<evidence type="ECO:0000256" key="6">
    <source>
        <dbReference type="ARBA" id="ARBA00022676"/>
    </source>
</evidence>
<dbReference type="GO" id="GO:0000139">
    <property type="term" value="C:Golgi membrane"/>
    <property type="evidence" value="ECO:0007669"/>
    <property type="project" value="UniProtKB-SubCell"/>
</dbReference>
<dbReference type="InterPro" id="IPR029063">
    <property type="entry name" value="SAM-dependent_MTases_sf"/>
</dbReference>
<dbReference type="SUPFAM" id="SSF53335">
    <property type="entry name" value="S-adenosyl-L-methionine-dependent methyltransferases"/>
    <property type="match status" value="1"/>
</dbReference>
<keyword evidence="8" id="KW-0812">Transmembrane</keyword>
<protein>
    <recommendedName>
        <fullName evidence="4">ubiquitinyl hydrolase 1</fullName>
        <ecNumber evidence="4">3.4.19.12</ecNumber>
    </recommendedName>
</protein>
<evidence type="ECO:0000259" key="17">
    <source>
        <dbReference type="Pfam" id="PF12340"/>
    </source>
</evidence>
<dbReference type="InterPro" id="IPR022105">
    <property type="entry name" value="DUF3645"/>
</dbReference>
<keyword evidence="7" id="KW-0808">Transferase</keyword>
<feature type="domain" description="DUF3645" evidence="18">
    <location>
        <begin position="1481"/>
        <end position="1512"/>
    </location>
</feature>
<dbReference type="EC" id="3.4.19.12" evidence="4"/>
<evidence type="ECO:0000256" key="2">
    <source>
        <dbReference type="ARBA" id="ARBA00004323"/>
    </source>
</evidence>
<evidence type="ECO:0000256" key="3">
    <source>
        <dbReference type="ARBA" id="ARBA00008661"/>
    </source>
</evidence>
<feature type="domain" description="DUF3638" evidence="17">
    <location>
        <begin position="1071"/>
        <end position="1207"/>
    </location>
</feature>
<evidence type="ECO:0000256" key="11">
    <source>
        <dbReference type="ARBA" id="ARBA00022807"/>
    </source>
</evidence>
<dbReference type="Pfam" id="PF13489">
    <property type="entry name" value="Methyltransf_23"/>
    <property type="match status" value="1"/>
</dbReference>
<evidence type="ECO:0000256" key="12">
    <source>
        <dbReference type="ARBA" id="ARBA00022968"/>
    </source>
</evidence>
<evidence type="ECO:0000259" key="18">
    <source>
        <dbReference type="Pfam" id="PF12359"/>
    </source>
</evidence>
<evidence type="ECO:0000256" key="15">
    <source>
        <dbReference type="ARBA" id="ARBA00023136"/>
    </source>
</evidence>
<evidence type="ECO:0000256" key="5">
    <source>
        <dbReference type="ARBA" id="ARBA00022670"/>
    </source>
</evidence>
<dbReference type="GO" id="GO:0071947">
    <property type="term" value="P:protein deubiquitination involved in ubiquitin-dependent protein catabolic process"/>
    <property type="evidence" value="ECO:0007669"/>
    <property type="project" value="TreeGrafter"/>
</dbReference>
<dbReference type="EMBL" id="CAUJNA010000380">
    <property type="protein sequence ID" value="CAJ1376298.1"/>
    <property type="molecule type" value="Genomic_DNA"/>
</dbReference>
<proteinExistence type="inferred from homology"/>
<keyword evidence="15" id="KW-0472">Membrane</keyword>
<keyword evidence="12" id="KW-0735">Signal-anchor</keyword>
<evidence type="ECO:0000313" key="20">
    <source>
        <dbReference type="Proteomes" id="UP001178507"/>
    </source>
</evidence>
<dbReference type="InterPro" id="IPR051346">
    <property type="entry name" value="OTU_Deubiquitinase"/>
</dbReference>
<keyword evidence="9" id="KW-0833">Ubl conjugation pathway</keyword>
<gene>
    <name evidence="19" type="ORF">EVOR1521_LOCUS5392</name>
</gene>
<organism evidence="19 20">
    <name type="scientific">Effrenium voratum</name>
    <dbReference type="NCBI Taxonomy" id="2562239"/>
    <lineage>
        <taxon>Eukaryota</taxon>
        <taxon>Sar</taxon>
        <taxon>Alveolata</taxon>
        <taxon>Dinophyceae</taxon>
        <taxon>Suessiales</taxon>
        <taxon>Symbiodiniaceae</taxon>
        <taxon>Effrenium</taxon>
    </lineage>
</organism>
<dbReference type="Gene3D" id="3.90.550.50">
    <property type="match status" value="1"/>
</dbReference>
<dbReference type="Proteomes" id="UP001178507">
    <property type="component" value="Unassembled WGS sequence"/>
</dbReference>
<dbReference type="Gene3D" id="3.40.50.150">
    <property type="entry name" value="Vaccinia Virus protein VP39"/>
    <property type="match status" value="1"/>
</dbReference>
<dbReference type="InterPro" id="IPR002659">
    <property type="entry name" value="Glyco_trans_31"/>
</dbReference>
<sequence>MCAIPDMSKLAVPAVRGVGVGGEVGRVVGRVELGSASDDSWGSVVDTGNDALQQVMSSPRRGQLGGRVRQHCLAGEKGMSSAAAMIAIFSSDTSWSLSASQELSPELLSPRPPRSLEIVHEDLSGESTLVPRRLLRGKLPDALLEPYEFWRGRRVVGKLKQEHRCGAGTAVVLELTEDQARVQRVCLESNRKDEEKQLDQLLHAPSLAPKGDTLTLVDLLRANAKSETWAVAEWLLQLEDLSHILAWAQVANSAGAMSRVELPRLGLSFTGEKGQMRCDQHGGLKVVGQRSFHNEPGLRRLVKPFQRFVLLEDENGELFLLSSLADRPRKTQDAIRGDATWLRDLRLDMRHQLFRLHAGEFLIAASLLAELHVMLLRICRKMFCEACSGVLACTASGLPQQPEECLLWEEITSALRGESCMGAAVLRLKLVLQLHRQGQGIPEAWNPEADFLFWANHGWDSVAGHLLTLEEDAALLDLLAGSSEEANWQLRARCTVHRQLLELSAARGHVSWAQRATAGHVVTLQLSDGPGPAERGKLALGAVSAAPLLAALDAPNDPSAPWLGQQDEPGTAKQGVLAMSALLRCLPLRLSQDFLLLYELLVGARTVWLLPTDDPNLTGELLARLVAPKELAEHPALAALLRMLEEKPAWIDRLPRKCGPDFGQQLLAALTAHREMLQLSPSSPSLPSSLAFERQADGSWQQTTALGATKDVVQDSSGVPLTNDALLAAMRVMGSFGDRRWPSMTWDFDCRSRSLQLDPAGTEAFWQVCKELHERWPSLAFPQLESLASKPLTALGLGSLLKTVEGSGEVKDVASLRALCVQEGPCGKSSAGRALLNRLEWDFRHLAQLKEISFHGITAASSSSVLQDSAQLKDLEGTAGNLAEALKCTVTEDMDAMYKAIDAALTLANPKLQRGSCQKLAAGLRSFAEPALRFQDVLHLLLISGGLEQVLPHLRPTMEAKDLRDLGAATVLAMLLAGRVLLCRQSLAALTRLQSLARRLNTHEDKVKDRRKSWSQWGSTALKRLSGTFKREDDEQEEHPASSELLEAAQDAASALSGSVNSMEGMRYDSRLMIFEFINRLVLRKKQVDLVRQMQTAVEGRKPLVHQMLMGEGKTTVVTPLVILLNGSAQRACVVCVPAALTEFTRKVLQERLCATLARPVLEFKINRATPVSDDHFFKLLHAQDARAVLCSGPTALKSLLLRFVLTLHAMDLNRSKEQETEERVKGSSLLSPTSWKSLLGWPGSSARGQQDVALQFEARALGWALDVFRGAVLLLDDIDLLMHPLRSELHWPLGALHQLDFTHSVEVAQQEPGISYVAGSPVGARWQLAFHLLDGFFSCQLEPGPAVSSFQGEAARRVQRRLWDAVQRGLRLKHLQQAPHLVLLSPDFYHKELRPILADWALLWLRRAPLPVEEPKLRRFLCADAEAEEGLQALSDGQLKAVHLARTWLATLFPHLASRIHRVHYGLLDEASPSWAAEARPRRLLAVPFVGKDAPSDSSQFSHPDVLIGLTWLAYRFAGLRPGDFRRALRSLTRKRREDDRAGKLWAAWITKAGGHVRGELLDTSQASENKCLVLARDHTDPSSKLVPPLEWLDSSDTAQMTMVFEVLQTSPFLMEFYLHELLPQLLRHSDAKLSANGQDLGGEALCSSRLGFSGTPNDLLPQSLGRCKYAPGDDAKMLSTLSDPLVVEVTDLEDGWSAQSLLKLVALHRPPLNALIDVGALITGLSNHQVATTLLDYGLPFEAVVYLDRGGSAQLVRRGLPPVLLSNCTLPPARRFVFYDQVHTTGIDIRHCAQAQAALTLGKDSTFRDFAQGAYRLRGIGKGQGLKVLLTPEVSARVNEEVIIPAMNAGGVRRAASHSGATGHAELALPSSPRRGSAESGIGQVSLLDRVCAWLVVRQAAAEQTQRQLLARQSVQYQGRRCAYESLMAQLRGKEGALESHSLLDLFRERVDYTVEASLQSCSLRELAESVTFALDAQGKEVVKSIFSTDASLCRRGEEEQALFAEMEQEHEQELFAEQEEEKEQEQEEEEEEEVNEDSPPGGWQKLARDPPQSPWSLALLRAEPSEATFRPAKAMALNSNRGSEVANFPTELWFTQNFYRGGEKTRLRWPVAVLEWMPARDPEPHGGRVVQEKSGGSSPSRRTRLTLALELQGLLGKASICAREVKALLASLGVPNAKPHEVDTVLEAIVAGHPTLACATLSGRSKQRMTPVTTIVMTTISIALRTPPPVLPGCCGKPYLPPQWQRRFSVAMPSRRSRAASTRCSAWARPRASGPSCTGASSGLPLLAADPVLFADLRPKDLEPKDKDWCLAEPSTTCLAELHVGRFDGAQQHRAAEEQRAANASPQGDALDGRVHLRLLALVTTVWRNFGRRQLLRQSLIWCRRGSPPGSVSWRFLLGDAPKRLQAMALAEAEKHDDVLLLGGPDEMDYSHIGDAYRLKVPNPELLKLIIGLRRLRLELTYEYLLIADDDTFISLPNALELTHLLPTRRVYVGNMIDTIPQRFDEGSGRPLQEYSVNMYLGSPSKLPIFAHGMGFMISQDLAELLANLGFSLKLRGNDDMLFGLWFRSVERLFYLHYWPWFHDHKDFGGLFALKCDNSAVVVHRMTSERWKGFDRFGCHLCAEVPRDFLEEEPLEDLEAQPEDFEASRRPPEGGAGASPRLAILIFGSRWEQPRMRRLQRRSLQLCSPVPFLFVMGELPPGKLRARALKELLRYQDLVHLRGPFRDGIYPYEHSWSLVEERFGSAEYLLLLDHRSFVNVPKVLQLLEPLPSERVLQGCLLEELLFADQGDTGRRKYLWRRRSPYFPHGMGFIISKDVAKFLQDMARHVPLRQAESPVDLALGTWLQLLEDMHFFPAEEHFHELPLSKGLLSSDGSVELRRPLAPQTAVAWPMTLGLWRRFDPETCQLGNASAKTAPAKEDAPLECWRGMGGRPEAWFLACCELKWQGCWGADFTAEKCCGQVPHTQLPGRLDVSALAKFLRFSDAELQLFLAGLGELEENTTKGALEPRFPCLAPEDCAKEGFARLFQGMWRKGALPLRHPWFVKKEDHLVAVLWKLREENDGRHPQGHEHILERLQLGHFLSQVAKRMPELPPKRRCLEWDSGSYSRHFFGDFCQVVDVVTYKGDDIAELRENAGGKRDYFVDIHIAHQVVPENSTALVVCAQVFEHLQRPTVAMQQIFRLLAPNGYLVFSAPLFSQIHGAPQDFWRYTPSGARVLAEDAGFEVLEVYAPGTLRETAGYLLGLTTPYWHQEDLLRDSNSHWPLQVYMLAQKPDGVEKDWPGCEAALRVLRREPLGLSLLDTTSNYQAAPFGWHEARLAQCLAFLGAEARAFAFANSRGPGSETLRSSHEL</sequence>
<evidence type="ECO:0000256" key="4">
    <source>
        <dbReference type="ARBA" id="ARBA00012759"/>
    </source>
</evidence>
<keyword evidence="14" id="KW-0333">Golgi apparatus</keyword>
<comment type="subcellular location">
    <subcellularLocation>
        <location evidence="2">Golgi apparatus membrane</location>
        <topology evidence="2">Single-pass type II membrane protein</topology>
    </subcellularLocation>
</comment>
<dbReference type="Pfam" id="PF12340">
    <property type="entry name" value="DUF3638"/>
    <property type="match status" value="1"/>
</dbReference>
<keyword evidence="20" id="KW-1185">Reference proteome</keyword>
<reference evidence="19" key="1">
    <citation type="submission" date="2023-08" db="EMBL/GenBank/DDBJ databases">
        <authorList>
            <person name="Chen Y."/>
            <person name="Shah S."/>
            <person name="Dougan E. K."/>
            <person name="Thang M."/>
            <person name="Chan C."/>
        </authorList>
    </citation>
    <scope>NUCLEOTIDE SEQUENCE</scope>
</reference>
<feature type="region of interest" description="Disordered" evidence="16">
    <location>
        <begin position="2009"/>
        <end position="2054"/>
    </location>
</feature>
<accession>A0AA36HVW1</accession>